<evidence type="ECO:0000256" key="1">
    <source>
        <dbReference type="SAM" id="MobiDB-lite"/>
    </source>
</evidence>
<dbReference type="InterPro" id="IPR023393">
    <property type="entry name" value="START-like_dom_sf"/>
</dbReference>
<feature type="compositionally biased region" description="Basic and acidic residues" evidence="1">
    <location>
        <begin position="647"/>
        <end position="659"/>
    </location>
</feature>
<feature type="compositionally biased region" description="Low complexity" evidence="1">
    <location>
        <begin position="637"/>
        <end position="646"/>
    </location>
</feature>
<name>A0A5N5MFM0_9ROSI</name>
<organism evidence="2 3">
    <name type="scientific">Salix brachista</name>
    <dbReference type="NCBI Taxonomy" id="2182728"/>
    <lineage>
        <taxon>Eukaryota</taxon>
        <taxon>Viridiplantae</taxon>
        <taxon>Streptophyta</taxon>
        <taxon>Embryophyta</taxon>
        <taxon>Tracheophyta</taxon>
        <taxon>Spermatophyta</taxon>
        <taxon>Magnoliopsida</taxon>
        <taxon>eudicotyledons</taxon>
        <taxon>Gunneridae</taxon>
        <taxon>Pentapetalae</taxon>
        <taxon>rosids</taxon>
        <taxon>fabids</taxon>
        <taxon>Malpighiales</taxon>
        <taxon>Salicaceae</taxon>
        <taxon>Saliceae</taxon>
        <taxon>Salix</taxon>
    </lineage>
</organism>
<evidence type="ECO:0000313" key="3">
    <source>
        <dbReference type="Proteomes" id="UP000326939"/>
    </source>
</evidence>
<reference evidence="3" key="1">
    <citation type="journal article" date="2019" name="Gigascience">
        <title>De novo genome assembly of the endangered Acer yangbiense, a plant species with extremely small populations endemic to Yunnan Province, China.</title>
        <authorList>
            <person name="Yang J."/>
            <person name="Wariss H.M."/>
            <person name="Tao L."/>
            <person name="Zhang R."/>
            <person name="Yun Q."/>
            <person name="Hollingsworth P."/>
            <person name="Dao Z."/>
            <person name="Luo G."/>
            <person name="Guo H."/>
            <person name="Ma Y."/>
            <person name="Sun W."/>
        </authorList>
    </citation>
    <scope>NUCLEOTIDE SEQUENCE [LARGE SCALE GENOMIC DNA]</scope>
    <source>
        <strain evidence="3">cv. br00</strain>
    </source>
</reference>
<comment type="caution">
    <text evidence="2">The sequence shown here is derived from an EMBL/GenBank/DDBJ whole genome shotgun (WGS) entry which is preliminary data.</text>
</comment>
<gene>
    <name evidence="2" type="ORF">DKX38_010227</name>
</gene>
<dbReference type="EMBL" id="VDCV01000006">
    <property type="protein sequence ID" value="KAB5552916.1"/>
    <property type="molecule type" value="Genomic_DNA"/>
</dbReference>
<protein>
    <recommendedName>
        <fullName evidence="4">START domain-containing protein</fullName>
    </recommendedName>
</protein>
<keyword evidence="3" id="KW-1185">Reference proteome</keyword>
<proteinExistence type="predicted"/>
<evidence type="ECO:0008006" key="4">
    <source>
        <dbReference type="Google" id="ProtNLM"/>
    </source>
</evidence>
<feature type="region of interest" description="Disordered" evidence="1">
    <location>
        <begin position="586"/>
        <end position="670"/>
    </location>
</feature>
<dbReference type="Gene3D" id="3.30.530.20">
    <property type="match status" value="1"/>
</dbReference>
<dbReference type="AlphaFoldDB" id="A0A5N5MFM0"/>
<feature type="compositionally biased region" description="Basic and acidic residues" evidence="1">
    <location>
        <begin position="595"/>
        <end position="612"/>
    </location>
</feature>
<evidence type="ECO:0000313" key="2">
    <source>
        <dbReference type="EMBL" id="KAB5552916.1"/>
    </source>
</evidence>
<dbReference type="Proteomes" id="UP000326939">
    <property type="component" value="Chromosome 6"/>
</dbReference>
<dbReference type="PANTHER" id="PTHR34560">
    <property type="entry name" value="POLYKETIDE CYCLASE/DEHYDRASE/LIPID TRANSPORT SUPERFAMILY PROTEIN"/>
    <property type="match status" value="1"/>
</dbReference>
<accession>A0A5N5MFM0</accession>
<sequence length="719" mass="80882">MGKRGKISQYRERLDQTLASPELTNLDALKTLIRNQLDDSSLDETEGYCICQRLILDSEFAGCSNILIENRTNHVSSFLEMLRSASVSENEVSRTSETSHGGWKMKEDHEEFRVMYRPGPEGTPFHSLLVEGYVDATVDACKFRLMRVLGGDPLQEMIHVIFLIPPLFGSYSFGRVVEGWWPQYSFPPFKITICECLQKIRISEQISLVRVKVTWPMTAREAVVHYVLFEYLQDGLVVVIISTISDLEGIDKTTHGFSKDGIPEAKDVVRIDKLRLDLSHCMSSFVVELLKTIRFCRTIANMDLKLDFVPPSLMNFITRQLVGNGFGLYQKAVASVSNHDEDEDYSKALEDPMYARIREALYSTENANEAMEWKEPKADACLLQLEHSAEDIKENLGDVELVILADNDASEASSKNAEVLVSNSFGEIEEENNQESRHLKDENLGVMELNIHGDGASEAFPDNAPVMDNKSFGDIKEENNPESRHLKDGMRGMEQRVHCNDHGNESVRNIALATDMKTFIDIEEEESEDSRRLMRDCRVIGQPSSNNIALKNPGNCTRNIHISSDVGRALETLEKAISMVRGYGNSVTRSFSSKTNEENTNHEKDAENDPTHLQDSGGRSNDEVSAEVSNKGKHVGRNSSRNNFSNREIRRAGSRETSHNKITPASPDQYISIPSETNHVALFSSENGKDETTEVPAMDLTTQVDKKMNLEIRVDITVR</sequence>
<dbReference type="PANTHER" id="PTHR34560:SF1">
    <property type="entry name" value="START DOMAIN-CONTAINING PROTEIN"/>
    <property type="match status" value="1"/>
</dbReference>